<protein>
    <submittedName>
        <fullName evidence="2">Uncharacterized protein</fullName>
    </submittedName>
</protein>
<dbReference type="Proteomes" id="UP000076727">
    <property type="component" value="Unassembled WGS sequence"/>
</dbReference>
<accession>A0A165NEL3</accession>
<sequence>MCSMPVFVHLALLIILEHVLHDGSVDHLVYVGLWDKWGTVLLSCLLLPVSKERAMLFVMDHQPCEETISVQPHLLLGLVDSSSLLLPMIPPAPAMVQHAEVQEEKVKGCTKVNMGEREGKERHGEVLGFTGKHAVKKQLVLNDILGQHMK</sequence>
<name>A0A165NEL3_9APHY</name>
<reference evidence="2 3" key="1">
    <citation type="journal article" date="2016" name="Mol. Biol. Evol.">
        <title>Comparative Genomics of Early-Diverging Mushroom-Forming Fungi Provides Insights into the Origins of Lignocellulose Decay Capabilities.</title>
        <authorList>
            <person name="Nagy L.G."/>
            <person name="Riley R."/>
            <person name="Tritt A."/>
            <person name="Adam C."/>
            <person name="Daum C."/>
            <person name="Floudas D."/>
            <person name="Sun H."/>
            <person name="Yadav J.S."/>
            <person name="Pangilinan J."/>
            <person name="Larsson K.H."/>
            <person name="Matsuura K."/>
            <person name="Barry K."/>
            <person name="Labutti K."/>
            <person name="Kuo R."/>
            <person name="Ohm R.A."/>
            <person name="Bhattacharya S.S."/>
            <person name="Shirouzu T."/>
            <person name="Yoshinaga Y."/>
            <person name="Martin F.M."/>
            <person name="Grigoriev I.V."/>
            <person name="Hibbett D.S."/>
        </authorList>
    </citation>
    <scope>NUCLEOTIDE SEQUENCE [LARGE SCALE GENOMIC DNA]</scope>
    <source>
        <strain evidence="2 3">L-15889</strain>
    </source>
</reference>
<organism evidence="2 3">
    <name type="scientific">Daedalea quercina L-15889</name>
    <dbReference type="NCBI Taxonomy" id="1314783"/>
    <lineage>
        <taxon>Eukaryota</taxon>
        <taxon>Fungi</taxon>
        <taxon>Dikarya</taxon>
        <taxon>Basidiomycota</taxon>
        <taxon>Agaricomycotina</taxon>
        <taxon>Agaricomycetes</taxon>
        <taxon>Polyporales</taxon>
        <taxon>Fomitopsis</taxon>
    </lineage>
</organism>
<keyword evidence="1" id="KW-0732">Signal</keyword>
<dbReference type="EMBL" id="KV429083">
    <property type="protein sequence ID" value="KZT66880.1"/>
    <property type="molecule type" value="Genomic_DNA"/>
</dbReference>
<evidence type="ECO:0000256" key="1">
    <source>
        <dbReference type="SAM" id="SignalP"/>
    </source>
</evidence>
<dbReference type="AlphaFoldDB" id="A0A165NEL3"/>
<proteinExistence type="predicted"/>
<feature type="chain" id="PRO_5007863069" evidence="1">
    <location>
        <begin position="22"/>
        <end position="150"/>
    </location>
</feature>
<evidence type="ECO:0000313" key="2">
    <source>
        <dbReference type="EMBL" id="KZT66880.1"/>
    </source>
</evidence>
<evidence type="ECO:0000313" key="3">
    <source>
        <dbReference type="Proteomes" id="UP000076727"/>
    </source>
</evidence>
<gene>
    <name evidence="2" type="ORF">DAEQUDRAFT_739758</name>
</gene>
<feature type="signal peptide" evidence="1">
    <location>
        <begin position="1"/>
        <end position="21"/>
    </location>
</feature>
<keyword evidence="3" id="KW-1185">Reference proteome</keyword>